<evidence type="ECO:0000256" key="14">
    <source>
        <dbReference type="ARBA" id="ARBA00023593"/>
    </source>
</evidence>
<dbReference type="GO" id="GO:0005789">
    <property type="term" value="C:endoplasmic reticulum membrane"/>
    <property type="evidence" value="ECO:0007669"/>
    <property type="project" value="UniProtKB-SubCell"/>
</dbReference>
<name>A0AA88IWM2_CHASR</name>
<evidence type="ECO:0000256" key="28">
    <source>
        <dbReference type="ARBA" id="ARBA00071031"/>
    </source>
</evidence>
<comment type="similarity">
    <text evidence="14">Belongs to the short-chain dehydrogenases/reductases (SDR) family. ERG27 subfamily.</text>
</comment>
<evidence type="ECO:0000256" key="25">
    <source>
        <dbReference type="ARBA" id="ARBA00052561"/>
    </source>
</evidence>
<keyword evidence="9" id="KW-0520">NAD</keyword>
<evidence type="ECO:0000256" key="26">
    <source>
        <dbReference type="ARBA" id="ARBA00063141"/>
    </source>
</evidence>
<evidence type="ECO:0000256" key="1">
    <source>
        <dbReference type="ARBA" id="ARBA00004389"/>
    </source>
</evidence>
<evidence type="ECO:0000256" key="16">
    <source>
        <dbReference type="ARBA" id="ARBA00024072"/>
    </source>
</evidence>
<evidence type="ECO:0000256" key="12">
    <source>
        <dbReference type="ARBA" id="ARBA00023180"/>
    </source>
</evidence>
<keyword evidence="11 33" id="KW-0472">Membrane</keyword>
<dbReference type="FunFam" id="3.40.50.720:FF:000289">
    <property type="entry name" value="Hydroxysteroid 17-beta dehydrogenase 7"/>
    <property type="match status" value="1"/>
</dbReference>
<keyword evidence="10" id="KW-0443">Lipid metabolism</keyword>
<dbReference type="EC" id="1.1.1.270" evidence="15"/>
<evidence type="ECO:0000256" key="19">
    <source>
        <dbReference type="ARBA" id="ARBA00050673"/>
    </source>
</evidence>
<evidence type="ECO:0000256" key="27">
    <source>
        <dbReference type="ARBA" id="ARBA00066807"/>
    </source>
</evidence>
<feature type="transmembrane region" description="Helical" evidence="33">
    <location>
        <begin position="230"/>
        <end position="250"/>
    </location>
</feature>
<comment type="catalytic activity">
    <reaction evidence="20">
        <text>5alpha-androstane-3beta,17beta-diol + NADP(+) = 17beta-hydroxy-5alpha-androstan-3-one + NADPH + H(+)</text>
        <dbReference type="Rhea" id="RHEA:16297"/>
        <dbReference type="ChEBI" id="CHEBI:15378"/>
        <dbReference type="ChEBI" id="CHEBI:16330"/>
        <dbReference type="ChEBI" id="CHEBI:18329"/>
        <dbReference type="ChEBI" id="CHEBI:57783"/>
        <dbReference type="ChEBI" id="CHEBI:58349"/>
        <dbReference type="EC" id="1.1.1.210"/>
    </reaction>
    <physiologicalReaction direction="right-to-left" evidence="20">
        <dbReference type="Rhea" id="RHEA:16299"/>
    </physiologicalReaction>
</comment>
<dbReference type="PANTHER" id="PTHR44442">
    <property type="entry name" value="3-KETO-STEROID REDUCTASE"/>
    <property type="match status" value="1"/>
</dbReference>
<proteinExistence type="inferred from homology"/>
<evidence type="ECO:0000256" key="29">
    <source>
        <dbReference type="ARBA" id="ARBA00077091"/>
    </source>
</evidence>
<dbReference type="GO" id="GO:0000253">
    <property type="term" value="F:3-beta-hydroxysteroid 3-dehydrogenase (NADP+) activity"/>
    <property type="evidence" value="ECO:0007669"/>
    <property type="project" value="UniProtKB-EC"/>
</dbReference>
<dbReference type="InterPro" id="IPR002347">
    <property type="entry name" value="SDR_fam"/>
</dbReference>
<evidence type="ECO:0000256" key="9">
    <source>
        <dbReference type="ARBA" id="ARBA00023027"/>
    </source>
</evidence>
<evidence type="ECO:0000256" key="8">
    <source>
        <dbReference type="ARBA" id="ARBA00023002"/>
    </source>
</evidence>
<gene>
    <name evidence="34" type="ORF">Q5P01_022163</name>
</gene>
<evidence type="ECO:0000313" key="34">
    <source>
        <dbReference type="EMBL" id="KAK2822098.1"/>
    </source>
</evidence>
<evidence type="ECO:0000256" key="2">
    <source>
        <dbReference type="ARBA" id="ARBA00022516"/>
    </source>
</evidence>
<evidence type="ECO:0000256" key="20">
    <source>
        <dbReference type="ARBA" id="ARBA00051795"/>
    </source>
</evidence>
<evidence type="ECO:0000313" key="35">
    <source>
        <dbReference type="Proteomes" id="UP001187415"/>
    </source>
</evidence>
<comment type="catalytic activity">
    <reaction evidence="23">
        <text>4alpha-methyl-5alpha-cholest-8-en-3-one + NADPH + H(+) = 4alpha-methyl-5alpha-cholest-8-en-3beta-ol + NADP(+)</text>
        <dbReference type="Rhea" id="RHEA:46832"/>
        <dbReference type="ChEBI" id="CHEBI:15378"/>
        <dbReference type="ChEBI" id="CHEBI:57783"/>
        <dbReference type="ChEBI" id="CHEBI:58349"/>
        <dbReference type="ChEBI" id="CHEBI:87050"/>
        <dbReference type="ChEBI" id="CHEBI:87051"/>
    </reaction>
    <physiologicalReaction direction="left-to-right" evidence="23">
        <dbReference type="Rhea" id="RHEA:46833"/>
    </physiologicalReaction>
</comment>
<keyword evidence="5" id="KW-0521">NADP</keyword>
<comment type="caution">
    <text evidence="34">The sequence shown here is derived from an EMBL/GenBank/DDBJ whole genome shotgun (WGS) entry which is preliminary data.</text>
</comment>
<dbReference type="InterPro" id="IPR042829">
    <property type="entry name" value="HSD17B7/Erg27"/>
</dbReference>
<sequence>MERVVIVTGANSGIGLALCERLLTEDSQLRLCLACRNMQRAEAARSALLTSHANARVDLLKLDVGSVQSVLTAAQEVKARYSKIDFMYLNAGIMPNPQVDVGAFIKGLFSRNVINMFATAEGLLTQKDSLNADGLQEVFATNLFGHFLMIRELEPLLCKAGQTSRVVWTSSSNARRSAFNIEDMQHRNGTEPYSSSKYASDMLSLALNRHKNSQGLFSSVICPGLVMTNLTYGILPSFLWTVIMPIMWLIRIFTNTFTLTPYNGAEALHWLFLQRPESLDPRAKYHSLTSGLGKNYTQPRPMDVDDEMSEVFYEKLLEVEKVVRRQLSDKNADNQAHQQYLNEIE</sequence>
<evidence type="ECO:0000256" key="17">
    <source>
        <dbReference type="ARBA" id="ARBA00037929"/>
    </source>
</evidence>
<evidence type="ECO:0000256" key="22">
    <source>
        <dbReference type="ARBA" id="ARBA00052439"/>
    </source>
</evidence>
<evidence type="ECO:0000256" key="23">
    <source>
        <dbReference type="ARBA" id="ARBA00052448"/>
    </source>
</evidence>
<keyword evidence="35" id="KW-1185">Reference proteome</keyword>
<evidence type="ECO:0000256" key="10">
    <source>
        <dbReference type="ARBA" id="ARBA00023098"/>
    </source>
</evidence>
<reference evidence="34" key="1">
    <citation type="submission" date="2023-07" db="EMBL/GenBank/DDBJ databases">
        <title>Chromosome-level Genome Assembly of Striped Snakehead (Channa striata).</title>
        <authorList>
            <person name="Liu H."/>
        </authorList>
    </citation>
    <scope>NUCLEOTIDE SEQUENCE</scope>
    <source>
        <strain evidence="34">Gz</strain>
        <tissue evidence="34">Muscle</tissue>
    </source>
</reference>
<keyword evidence="6" id="KW-0752">Steroid biosynthesis</keyword>
<evidence type="ECO:0000256" key="21">
    <source>
        <dbReference type="ARBA" id="ARBA00051929"/>
    </source>
</evidence>
<evidence type="ECO:0000256" key="13">
    <source>
        <dbReference type="ARBA" id="ARBA00023589"/>
    </source>
</evidence>
<evidence type="ECO:0000256" key="32">
    <source>
        <dbReference type="ARBA" id="ARBA00083257"/>
    </source>
</evidence>
<organism evidence="34 35">
    <name type="scientific">Channa striata</name>
    <name type="common">Snakehead murrel</name>
    <name type="synonym">Ophicephalus striatus</name>
    <dbReference type="NCBI Taxonomy" id="64152"/>
    <lineage>
        <taxon>Eukaryota</taxon>
        <taxon>Metazoa</taxon>
        <taxon>Chordata</taxon>
        <taxon>Craniata</taxon>
        <taxon>Vertebrata</taxon>
        <taxon>Euteleostomi</taxon>
        <taxon>Actinopterygii</taxon>
        <taxon>Neopterygii</taxon>
        <taxon>Teleostei</taxon>
        <taxon>Neoteleostei</taxon>
        <taxon>Acanthomorphata</taxon>
        <taxon>Anabantaria</taxon>
        <taxon>Anabantiformes</taxon>
        <taxon>Channoidei</taxon>
        <taxon>Channidae</taxon>
        <taxon>Channa</taxon>
    </lineage>
</organism>
<dbReference type="InterPro" id="IPR036291">
    <property type="entry name" value="NAD(P)-bd_dom_sf"/>
</dbReference>
<dbReference type="InterPro" id="IPR052834">
    <property type="entry name" value="3KSR/17beta-HSD"/>
</dbReference>
<dbReference type="SUPFAM" id="SSF51735">
    <property type="entry name" value="NAD(P)-binding Rossmann-fold domains"/>
    <property type="match status" value="1"/>
</dbReference>
<dbReference type="PANTHER" id="PTHR44442:SF1">
    <property type="entry name" value="3-KETO-STEROID REDUCTASE_17-BETA-HYDROXYSTEROID DEHYDROGENASE 7"/>
    <property type="match status" value="1"/>
</dbReference>
<keyword evidence="12" id="KW-0325">Glycoprotein</keyword>
<protein>
    <recommendedName>
        <fullName evidence="28">3-keto-steroid reductase/17-beta-hydroxysteroid dehydrogenase 7</fullName>
        <ecNumber evidence="27">1.1.1.210</ecNumber>
        <ecNumber evidence="15">1.1.1.270</ecNumber>
        <ecNumber evidence="16">1.1.1.62</ecNumber>
    </recommendedName>
    <alternativeName>
        <fullName evidence="30">17-beta-hydroxysteroid dehydrogenase 7</fullName>
    </alternativeName>
    <alternativeName>
        <fullName evidence="31">3-keto-steroid reductase</fullName>
    </alternativeName>
    <alternativeName>
        <fullName evidence="29">Dihydrotestosterone oxidoreductase</fullName>
    </alternativeName>
    <alternativeName>
        <fullName evidence="32">Estradiol 17-beta-dehydrogenase 7</fullName>
    </alternativeName>
</protein>
<keyword evidence="4" id="KW-0256">Endoplasmic reticulum</keyword>
<evidence type="ECO:0000256" key="18">
    <source>
        <dbReference type="ARBA" id="ARBA00048246"/>
    </source>
</evidence>
<keyword evidence="8" id="KW-0560">Oxidoreductase</keyword>
<dbReference type="EC" id="1.1.1.210" evidence="27"/>
<comment type="catalytic activity">
    <reaction evidence="22">
        <text>4alpha-methyl-5alpha-cholest-7-en-3beta-ol + NADP(+) = 4alpha-methyl-5alpha-cholest-7-en-3-one + NADPH + H(+)</text>
        <dbReference type="Rhea" id="RHEA:18409"/>
        <dbReference type="ChEBI" id="CHEBI:15378"/>
        <dbReference type="ChEBI" id="CHEBI:16495"/>
        <dbReference type="ChEBI" id="CHEBI:18378"/>
        <dbReference type="ChEBI" id="CHEBI:57783"/>
        <dbReference type="ChEBI" id="CHEBI:58349"/>
        <dbReference type="EC" id="1.1.1.270"/>
    </reaction>
    <physiologicalReaction direction="right-to-left" evidence="22">
        <dbReference type="Rhea" id="RHEA:18411"/>
    </physiologicalReaction>
</comment>
<dbReference type="Gene3D" id="3.40.50.720">
    <property type="entry name" value="NAD(P)-binding Rossmann-like Domain"/>
    <property type="match status" value="1"/>
</dbReference>
<comment type="catalytic activity">
    <reaction evidence="19">
        <text>5alpha-cholest-8-en-3-one + NADPH + H(+) = 5alpha-cholest-8-en-3beta-ol + NADP(+)</text>
        <dbReference type="Rhea" id="RHEA:46852"/>
        <dbReference type="ChEBI" id="CHEBI:15378"/>
        <dbReference type="ChEBI" id="CHEBI:16608"/>
        <dbReference type="ChEBI" id="CHEBI:57783"/>
        <dbReference type="ChEBI" id="CHEBI:58349"/>
        <dbReference type="ChEBI" id="CHEBI:87056"/>
    </reaction>
    <physiologicalReaction direction="left-to-right" evidence="19">
        <dbReference type="Rhea" id="RHEA:46853"/>
    </physiologicalReaction>
</comment>
<evidence type="ECO:0000256" key="4">
    <source>
        <dbReference type="ARBA" id="ARBA00022824"/>
    </source>
</evidence>
<dbReference type="GO" id="GO:0006703">
    <property type="term" value="P:estrogen biosynthetic process"/>
    <property type="evidence" value="ECO:0007669"/>
    <property type="project" value="UniProtKB-ARBA"/>
</dbReference>
<evidence type="ECO:0000256" key="30">
    <source>
        <dbReference type="ARBA" id="ARBA00081545"/>
    </source>
</evidence>
<dbReference type="EMBL" id="JAUPFM010000018">
    <property type="protein sequence ID" value="KAK2822098.1"/>
    <property type="molecule type" value="Genomic_DNA"/>
</dbReference>
<comment type="catalytic activity">
    <reaction evidence="25">
        <text>zymosterone + NADPH + H(+) = zymosterol + NADP(+)</text>
        <dbReference type="Rhea" id="RHEA:33459"/>
        <dbReference type="ChEBI" id="CHEBI:15378"/>
        <dbReference type="ChEBI" id="CHEBI:18252"/>
        <dbReference type="ChEBI" id="CHEBI:52386"/>
        <dbReference type="ChEBI" id="CHEBI:57783"/>
        <dbReference type="ChEBI" id="CHEBI:58349"/>
    </reaction>
    <physiologicalReaction direction="left-to-right" evidence="25">
        <dbReference type="Rhea" id="RHEA:33460"/>
    </physiologicalReaction>
</comment>
<dbReference type="EC" id="1.1.1.62" evidence="16"/>
<comment type="catalytic activity">
    <reaction evidence="18">
        <text>3-dehydro-4alpha-methylzymosterol + NADPH + H(+) = 4alpha-methylzymosterol + NADP(+)</text>
        <dbReference type="Rhea" id="RHEA:36379"/>
        <dbReference type="ChEBI" id="CHEBI:1949"/>
        <dbReference type="ChEBI" id="CHEBI:15378"/>
        <dbReference type="ChEBI" id="CHEBI:57783"/>
        <dbReference type="ChEBI" id="CHEBI:58349"/>
        <dbReference type="ChEBI" id="CHEBI:136486"/>
        <dbReference type="EC" id="1.1.1.270"/>
    </reaction>
    <physiologicalReaction direction="left-to-right" evidence="18">
        <dbReference type="Rhea" id="RHEA:36380"/>
    </physiologicalReaction>
</comment>
<dbReference type="GO" id="GO:0004303">
    <property type="term" value="F:estradiol 17-beta-dehydrogenase [NAD(P)+] activity"/>
    <property type="evidence" value="ECO:0007669"/>
    <property type="project" value="UniProtKB-EC"/>
</dbReference>
<evidence type="ECO:0000256" key="15">
    <source>
        <dbReference type="ARBA" id="ARBA00023621"/>
    </source>
</evidence>
<comment type="pathway">
    <text evidence="17">Steroid biosynthesis; estrogen biosynthesis.</text>
</comment>
<dbReference type="GO" id="GO:0047024">
    <property type="term" value="F:5-alpha-androstane-3-beta,17-beta-diol dehydrogenase (NADP+) activity"/>
    <property type="evidence" value="ECO:0007669"/>
    <property type="project" value="UniProtKB-EC"/>
</dbReference>
<dbReference type="PRINTS" id="PR00081">
    <property type="entry name" value="GDHRDH"/>
</dbReference>
<comment type="subunit">
    <text evidence="26">Binds to the short form of prolactin receptor.</text>
</comment>
<keyword evidence="3 33" id="KW-0812">Transmembrane</keyword>
<evidence type="ECO:0000256" key="7">
    <source>
        <dbReference type="ARBA" id="ARBA00022989"/>
    </source>
</evidence>
<comment type="catalytic activity">
    <reaction evidence="21">
        <text>a 3beta-hydroxysteroid + NADP(+) = a 3-oxosteroid + NADPH + H(+)</text>
        <dbReference type="Rhea" id="RHEA:34787"/>
        <dbReference type="ChEBI" id="CHEBI:15378"/>
        <dbReference type="ChEBI" id="CHEBI:36836"/>
        <dbReference type="ChEBI" id="CHEBI:47788"/>
        <dbReference type="ChEBI" id="CHEBI:57783"/>
        <dbReference type="ChEBI" id="CHEBI:58349"/>
        <dbReference type="EC" id="1.1.1.270"/>
    </reaction>
    <physiologicalReaction direction="right-to-left" evidence="21">
        <dbReference type="Rhea" id="RHEA:34789"/>
    </physiologicalReaction>
</comment>
<evidence type="ECO:0000256" key="31">
    <source>
        <dbReference type="ARBA" id="ARBA00083156"/>
    </source>
</evidence>
<evidence type="ECO:0000256" key="3">
    <source>
        <dbReference type="ARBA" id="ARBA00022692"/>
    </source>
</evidence>
<evidence type="ECO:0000256" key="5">
    <source>
        <dbReference type="ARBA" id="ARBA00022857"/>
    </source>
</evidence>
<comment type="catalytic activity">
    <reaction evidence="24">
        <text>17beta-estradiol + NADP(+) = estrone + NADPH + H(+)</text>
        <dbReference type="Rhea" id="RHEA:24616"/>
        <dbReference type="ChEBI" id="CHEBI:15378"/>
        <dbReference type="ChEBI" id="CHEBI:16469"/>
        <dbReference type="ChEBI" id="CHEBI:17263"/>
        <dbReference type="ChEBI" id="CHEBI:57783"/>
        <dbReference type="ChEBI" id="CHEBI:58349"/>
        <dbReference type="EC" id="1.1.1.62"/>
    </reaction>
    <physiologicalReaction direction="right-to-left" evidence="24">
        <dbReference type="Rhea" id="RHEA:24618"/>
    </physiologicalReaction>
</comment>
<dbReference type="Proteomes" id="UP001187415">
    <property type="component" value="Unassembled WGS sequence"/>
</dbReference>
<dbReference type="GO" id="GO:0006695">
    <property type="term" value="P:cholesterol biosynthetic process"/>
    <property type="evidence" value="ECO:0007669"/>
    <property type="project" value="TreeGrafter"/>
</dbReference>
<dbReference type="Pfam" id="PF00106">
    <property type="entry name" value="adh_short"/>
    <property type="match status" value="1"/>
</dbReference>
<evidence type="ECO:0000256" key="33">
    <source>
        <dbReference type="SAM" id="Phobius"/>
    </source>
</evidence>
<keyword evidence="7 33" id="KW-1133">Transmembrane helix</keyword>
<dbReference type="CDD" id="cd08941">
    <property type="entry name" value="3KS_SDR_c"/>
    <property type="match status" value="1"/>
</dbReference>
<evidence type="ECO:0000256" key="24">
    <source>
        <dbReference type="ARBA" id="ARBA00052450"/>
    </source>
</evidence>
<accession>A0AA88IWM2</accession>
<comment type="pathway">
    <text evidence="13">Steroid biosynthesis; zymosterol biosynthesis; zymosterol from lanosterol: step 5/6.</text>
</comment>
<comment type="subcellular location">
    <subcellularLocation>
        <location evidence="1">Endoplasmic reticulum membrane</location>
        <topology evidence="1">Single-pass membrane protein</topology>
    </subcellularLocation>
</comment>
<keyword evidence="2" id="KW-0444">Lipid biosynthesis</keyword>
<dbReference type="AlphaFoldDB" id="A0AA88IWM2"/>
<evidence type="ECO:0000256" key="6">
    <source>
        <dbReference type="ARBA" id="ARBA00022955"/>
    </source>
</evidence>
<evidence type="ECO:0000256" key="11">
    <source>
        <dbReference type="ARBA" id="ARBA00023136"/>
    </source>
</evidence>